<gene>
    <name evidence="1" type="ORF">MUB52_19700</name>
</gene>
<protein>
    <submittedName>
        <fullName evidence="1">Uncharacterized protein</fullName>
    </submittedName>
</protein>
<dbReference type="Proteomes" id="UP001208690">
    <property type="component" value="Unassembled WGS sequence"/>
</dbReference>
<comment type="caution">
    <text evidence="1">The sequence shown here is derived from an EMBL/GenBank/DDBJ whole genome shotgun (WGS) entry which is preliminary data.</text>
</comment>
<dbReference type="EMBL" id="JALIEB010000018">
    <property type="protein sequence ID" value="MCV3273663.1"/>
    <property type="molecule type" value="Genomic_DNA"/>
</dbReference>
<evidence type="ECO:0000313" key="1">
    <source>
        <dbReference type="EMBL" id="MCV3273663.1"/>
    </source>
</evidence>
<sequence>MTGVWRLEDGVLARSGVVCREDVNREAFARVTVLDEGVGLLAGVVVVCAAGVGRDVGRLGLLSRSDLLGVVRIDEV</sequence>
<reference evidence="1 2" key="1">
    <citation type="submission" date="2022-04" db="EMBL/GenBank/DDBJ databases">
        <title>Roseobacter sp. WL0113 is a bacterium isolated from neritic sediment.</title>
        <authorList>
            <person name="Wang L."/>
            <person name="He W."/>
            <person name="Zhang D.-F."/>
        </authorList>
    </citation>
    <scope>NUCLEOTIDE SEQUENCE [LARGE SCALE GENOMIC DNA]</scope>
    <source>
        <strain evidence="1 2">WL0113</strain>
    </source>
</reference>
<keyword evidence="2" id="KW-1185">Reference proteome</keyword>
<accession>A0ABT3BJB9</accession>
<proteinExistence type="predicted"/>
<organism evidence="1 2">
    <name type="scientific">Roseobacter sinensis</name>
    <dbReference type="NCBI Taxonomy" id="2931391"/>
    <lineage>
        <taxon>Bacteria</taxon>
        <taxon>Pseudomonadati</taxon>
        <taxon>Pseudomonadota</taxon>
        <taxon>Alphaproteobacteria</taxon>
        <taxon>Rhodobacterales</taxon>
        <taxon>Roseobacteraceae</taxon>
        <taxon>Roseobacter</taxon>
    </lineage>
</organism>
<evidence type="ECO:0000313" key="2">
    <source>
        <dbReference type="Proteomes" id="UP001208690"/>
    </source>
</evidence>
<name>A0ABT3BJB9_9RHOB</name>